<name>A0AAX3EQD1_PAEUR</name>
<dbReference type="RefSeq" id="WP_021473076.1">
    <property type="nucleotide sequence ID" value="NZ_BDMH01000018.1"/>
</dbReference>
<gene>
    <name evidence="1" type="ORF">NL394_08815</name>
</gene>
<protein>
    <submittedName>
        <fullName evidence="1">Antitoxin</fullName>
    </submittedName>
</protein>
<dbReference type="Pfam" id="PF14013">
    <property type="entry name" value="MT0933_antitox"/>
    <property type="match status" value="1"/>
</dbReference>
<accession>A0AAX3EQD1</accession>
<organism evidence="1 2">
    <name type="scientific">Paenarthrobacter ureafaciens</name>
    <dbReference type="NCBI Taxonomy" id="37931"/>
    <lineage>
        <taxon>Bacteria</taxon>
        <taxon>Bacillati</taxon>
        <taxon>Actinomycetota</taxon>
        <taxon>Actinomycetes</taxon>
        <taxon>Micrococcales</taxon>
        <taxon>Micrococcaceae</taxon>
        <taxon>Paenarthrobacter</taxon>
    </lineage>
</organism>
<dbReference type="EMBL" id="CP101185">
    <property type="protein sequence ID" value="UYV99277.1"/>
    <property type="molecule type" value="Genomic_DNA"/>
</dbReference>
<dbReference type="Proteomes" id="UP001163293">
    <property type="component" value="Chromosome"/>
</dbReference>
<evidence type="ECO:0000313" key="2">
    <source>
        <dbReference type="Proteomes" id="UP001163293"/>
    </source>
</evidence>
<evidence type="ECO:0000313" key="1">
    <source>
        <dbReference type="EMBL" id="UYV99277.1"/>
    </source>
</evidence>
<keyword evidence="2" id="KW-1185">Reference proteome</keyword>
<dbReference type="AlphaFoldDB" id="A0AAX3EQD1"/>
<dbReference type="InterPro" id="IPR028037">
    <property type="entry name" value="Antitoxin_Rv0909/MT0933"/>
</dbReference>
<dbReference type="GeneID" id="79885391"/>
<sequence length="75" mass="8001">MELFNDLQKKARDLIAGNEEAIKEGIEKVGDFVDEQTDGKFAEQVDLVQGAASDYVAKIDGDTDAASAGDVAPQQ</sequence>
<reference evidence="1" key="1">
    <citation type="submission" date="2022-07" db="EMBL/GenBank/DDBJ databases">
        <authorList>
            <person name="Wu T."/>
        </authorList>
    </citation>
    <scope>NUCLEOTIDE SEQUENCE</scope>
    <source>
        <strain evidence="1">SD-1</strain>
    </source>
</reference>
<proteinExistence type="predicted"/>